<dbReference type="SUPFAM" id="SSF51735">
    <property type="entry name" value="NAD(P)-binding Rossmann-fold domains"/>
    <property type="match status" value="1"/>
</dbReference>
<dbReference type="InterPro" id="IPR003462">
    <property type="entry name" value="ODC_Mu_crystall"/>
</dbReference>
<dbReference type="PANTHER" id="PTHR13812:SF19">
    <property type="entry name" value="KETIMINE REDUCTASE MU-CRYSTALLIN"/>
    <property type="match status" value="1"/>
</dbReference>
<dbReference type="Proteomes" id="UP001161390">
    <property type="component" value="Unassembled WGS sequence"/>
</dbReference>
<keyword evidence="2" id="KW-1185">Reference proteome</keyword>
<dbReference type="InterPro" id="IPR036291">
    <property type="entry name" value="NAD(P)-bd_dom_sf"/>
</dbReference>
<organism evidence="1 2">
    <name type="scientific">Algimonas porphyrae</name>
    <dbReference type="NCBI Taxonomy" id="1128113"/>
    <lineage>
        <taxon>Bacteria</taxon>
        <taxon>Pseudomonadati</taxon>
        <taxon>Pseudomonadota</taxon>
        <taxon>Alphaproteobacteria</taxon>
        <taxon>Maricaulales</taxon>
        <taxon>Robiginitomaculaceae</taxon>
        <taxon>Algimonas</taxon>
    </lineage>
</organism>
<reference evidence="1" key="2">
    <citation type="submission" date="2023-01" db="EMBL/GenBank/DDBJ databases">
        <title>Draft genome sequence of Algimonas porphyrae strain NBRC 108216.</title>
        <authorList>
            <person name="Sun Q."/>
            <person name="Mori K."/>
        </authorList>
    </citation>
    <scope>NUCLEOTIDE SEQUENCE</scope>
    <source>
        <strain evidence="1">NBRC 108216</strain>
    </source>
</reference>
<dbReference type="RefSeq" id="WP_284372668.1">
    <property type="nucleotide sequence ID" value="NZ_BSNJ01000004.1"/>
</dbReference>
<evidence type="ECO:0000313" key="2">
    <source>
        <dbReference type="Proteomes" id="UP001161390"/>
    </source>
</evidence>
<comment type="caution">
    <text evidence="1">The sequence shown here is derived from an EMBL/GenBank/DDBJ whole genome shotgun (WGS) entry which is preliminary data.</text>
</comment>
<dbReference type="PIRSF" id="PIRSF001439">
    <property type="entry name" value="CryM"/>
    <property type="match status" value="1"/>
</dbReference>
<dbReference type="Gene3D" id="3.40.50.720">
    <property type="entry name" value="NAD(P)-binding Rossmann-like Domain"/>
    <property type="match status" value="1"/>
</dbReference>
<dbReference type="EMBL" id="BSNJ01000004">
    <property type="protein sequence ID" value="GLQ21292.1"/>
    <property type="molecule type" value="Genomic_DNA"/>
</dbReference>
<gene>
    <name evidence="1" type="primary">ocd3</name>
    <name evidence="1" type="ORF">GCM10007854_22470</name>
</gene>
<name>A0ABQ5V4T6_9PROT</name>
<sequence length="322" mass="34437">MSMPDSPILIIDETMARQAVSRADAFLAVKNTFAAMAAGQARNFPVTREALEDQAALFGFKSGYDAANGSLGLKAGGYWSKNSHQGLDNHQSSVLLFEPKTGRLEAVVSGNYLTATRTAAASAVSIDLLAREDSKTLSIVGSGKQAESQIQAALDIRDFQIIHIANRTREKAERLADTLRETGLEIFVSSIEQACRQADVLITIVSAFEPVVQTDWIKMGTHIAAMGTDTVGKQELDPALFGQARIYADEIPQSAHLGEAQHAVQQGILSSEQITAIGEAINDPSKGRQTESEITLFDGTGVGLQDLAVARLAVAHTRRTAS</sequence>
<reference evidence="1" key="1">
    <citation type="journal article" date="2014" name="Int. J. Syst. Evol. Microbiol.">
        <title>Complete genome of a new Firmicutes species belonging to the dominant human colonic microbiota ('Ruminococcus bicirculans') reveals two chromosomes and a selective capacity to utilize plant glucans.</title>
        <authorList>
            <consortium name="NISC Comparative Sequencing Program"/>
            <person name="Wegmann U."/>
            <person name="Louis P."/>
            <person name="Goesmann A."/>
            <person name="Henrissat B."/>
            <person name="Duncan S.H."/>
            <person name="Flint H.J."/>
        </authorList>
    </citation>
    <scope>NUCLEOTIDE SEQUENCE</scope>
    <source>
        <strain evidence="1">NBRC 108216</strain>
    </source>
</reference>
<dbReference type="Pfam" id="PF02423">
    <property type="entry name" value="OCD_Mu_crystall"/>
    <property type="match status" value="1"/>
</dbReference>
<protein>
    <submittedName>
        <fullName evidence="1">Ornithine cyclodeaminase</fullName>
    </submittedName>
</protein>
<dbReference type="InterPro" id="IPR023401">
    <property type="entry name" value="ODC_N"/>
</dbReference>
<dbReference type="Gene3D" id="3.30.1780.10">
    <property type="entry name" value="ornithine cyclodeaminase, domain 1"/>
    <property type="match status" value="1"/>
</dbReference>
<accession>A0ABQ5V4T6</accession>
<evidence type="ECO:0000313" key="1">
    <source>
        <dbReference type="EMBL" id="GLQ21292.1"/>
    </source>
</evidence>
<proteinExistence type="predicted"/>
<dbReference type="PANTHER" id="PTHR13812">
    <property type="entry name" value="KETIMINE REDUCTASE MU-CRYSTALLIN"/>
    <property type="match status" value="1"/>
</dbReference>